<dbReference type="AlphaFoldDB" id="A0A915JXL4"/>
<keyword evidence="1" id="KW-1185">Reference proteome</keyword>
<protein>
    <submittedName>
        <fullName evidence="2">Uncharacterized protein</fullName>
    </submittedName>
</protein>
<dbReference type="Proteomes" id="UP000887565">
    <property type="component" value="Unplaced"/>
</dbReference>
<proteinExistence type="predicted"/>
<organism evidence="1 2">
    <name type="scientific">Romanomermis culicivorax</name>
    <name type="common">Nematode worm</name>
    <dbReference type="NCBI Taxonomy" id="13658"/>
    <lineage>
        <taxon>Eukaryota</taxon>
        <taxon>Metazoa</taxon>
        <taxon>Ecdysozoa</taxon>
        <taxon>Nematoda</taxon>
        <taxon>Enoplea</taxon>
        <taxon>Dorylaimia</taxon>
        <taxon>Mermithida</taxon>
        <taxon>Mermithoidea</taxon>
        <taxon>Mermithidae</taxon>
        <taxon>Romanomermis</taxon>
    </lineage>
</organism>
<dbReference type="WBParaSite" id="nRc.2.0.1.t30442-RA">
    <property type="protein sequence ID" value="nRc.2.0.1.t30442-RA"/>
    <property type="gene ID" value="nRc.2.0.1.g30442"/>
</dbReference>
<evidence type="ECO:0000313" key="1">
    <source>
        <dbReference type="Proteomes" id="UP000887565"/>
    </source>
</evidence>
<accession>A0A915JXL4</accession>
<evidence type="ECO:0000313" key="2">
    <source>
        <dbReference type="WBParaSite" id="nRc.2.0.1.t30442-RA"/>
    </source>
</evidence>
<sequence length="62" mass="6552">MQYAVLPQAAGGDVYVTSYPHAAAAAAYPHLMRSASLTGNGAIYAGQQQQPQQICQQQQSTN</sequence>
<reference evidence="2" key="1">
    <citation type="submission" date="2022-11" db="UniProtKB">
        <authorList>
            <consortium name="WormBaseParasite"/>
        </authorList>
    </citation>
    <scope>IDENTIFICATION</scope>
</reference>
<name>A0A915JXL4_ROMCU</name>